<dbReference type="GeneID" id="95377209"/>
<organism evidence="1 2">
    <name type="scientific">Paenibacillus chitinolyticus</name>
    <dbReference type="NCBI Taxonomy" id="79263"/>
    <lineage>
        <taxon>Bacteria</taxon>
        <taxon>Bacillati</taxon>
        <taxon>Bacillota</taxon>
        <taxon>Bacilli</taxon>
        <taxon>Bacillales</taxon>
        <taxon>Paenibacillaceae</taxon>
        <taxon>Paenibacillus</taxon>
    </lineage>
</organism>
<dbReference type="EMBL" id="JAMDMJ010000015">
    <property type="protein sequence ID" value="MCY9596740.1"/>
    <property type="molecule type" value="Genomic_DNA"/>
</dbReference>
<keyword evidence="2" id="KW-1185">Reference proteome</keyword>
<dbReference type="RefSeq" id="WP_241688710.1">
    <property type="nucleotide sequence ID" value="NZ_CP026520.1"/>
</dbReference>
<sequence>MIYGTMLLETDIELFAAALSQTEVYIWGMDHNDVYVQIGRGFIEKYNQDQVKIRSSLNSCTMIYSREKCEFSAKTESAEEQPK</sequence>
<accession>A0ABT4FE09</accession>
<comment type="caution">
    <text evidence="1">The sequence shown here is derived from an EMBL/GenBank/DDBJ whole genome shotgun (WGS) entry which is preliminary data.</text>
</comment>
<reference evidence="1 2" key="1">
    <citation type="submission" date="2022-05" db="EMBL/GenBank/DDBJ databases">
        <title>Genome Sequencing of Bee-Associated Microbes.</title>
        <authorList>
            <person name="Dunlap C."/>
        </authorList>
    </citation>
    <scope>NUCLEOTIDE SEQUENCE [LARGE SCALE GENOMIC DNA]</scope>
    <source>
        <strain evidence="1 2">NRRL B-23120</strain>
    </source>
</reference>
<dbReference type="Proteomes" id="UP001527202">
    <property type="component" value="Unassembled WGS sequence"/>
</dbReference>
<evidence type="ECO:0000313" key="1">
    <source>
        <dbReference type="EMBL" id="MCY9596740.1"/>
    </source>
</evidence>
<protein>
    <submittedName>
        <fullName evidence="1">Uncharacterized protein</fullName>
    </submittedName>
</protein>
<evidence type="ECO:0000313" key="2">
    <source>
        <dbReference type="Proteomes" id="UP001527202"/>
    </source>
</evidence>
<proteinExistence type="predicted"/>
<name>A0ABT4FE09_9BACL</name>
<gene>
    <name evidence="1" type="ORF">M5X16_13240</name>
</gene>